<dbReference type="AlphaFoldDB" id="A0A3G6J5T1"/>
<accession>A0A3G6J5T1</accession>
<name>A0A3G6J5T1_9CORY</name>
<protein>
    <submittedName>
        <fullName evidence="1">Uncharacterized protein</fullName>
    </submittedName>
</protein>
<dbReference type="EMBL" id="CP033896">
    <property type="protein sequence ID" value="AZA13123.1"/>
    <property type="molecule type" value="Genomic_DNA"/>
</dbReference>
<evidence type="ECO:0000313" key="2">
    <source>
        <dbReference type="Proteomes" id="UP000269019"/>
    </source>
</evidence>
<gene>
    <name evidence="1" type="ORF">CCHOA_03560</name>
</gene>
<keyword evidence="2" id="KW-1185">Reference proteome</keyword>
<dbReference type="KEGG" id="ccho:CCHOA_03560"/>
<dbReference type="Proteomes" id="UP000269019">
    <property type="component" value="Chromosome"/>
</dbReference>
<proteinExistence type="predicted"/>
<evidence type="ECO:0000313" key="1">
    <source>
        <dbReference type="EMBL" id="AZA13123.1"/>
    </source>
</evidence>
<reference evidence="1 2" key="1">
    <citation type="submission" date="2018-11" db="EMBL/GenBank/DDBJ databases">
        <authorList>
            <person name="Kleinhagauer T."/>
            <person name="Glaeser S.P."/>
            <person name="Spergser J."/>
            <person name="Ruckert C."/>
            <person name="Kaempfer P."/>
            <person name="Busse H.-J."/>
        </authorList>
    </citation>
    <scope>NUCLEOTIDE SEQUENCE [LARGE SCALE GENOMIC DNA]</scope>
    <source>
        <strain evidence="1 2">200CH</strain>
    </source>
</reference>
<organism evidence="1 2">
    <name type="scientific">Corynebacterium choanae</name>
    <dbReference type="NCBI Taxonomy" id="1862358"/>
    <lineage>
        <taxon>Bacteria</taxon>
        <taxon>Bacillati</taxon>
        <taxon>Actinomycetota</taxon>
        <taxon>Actinomycetes</taxon>
        <taxon>Mycobacteriales</taxon>
        <taxon>Corynebacteriaceae</taxon>
        <taxon>Corynebacterium</taxon>
    </lineage>
</organism>
<sequence length="139" mass="14744">MVCAAATPQPAGQHCYRCTTAQQRSPVWQAIVAATYCWQPFPLMVAIFFINRRTIGCFPHTDNPRSRANHLLVGDISQISGDGTPQGHINPAQDDTRCGEMQRLSAPLGHGVLAAGTPGRLAGPVGTGGHYFCSANVSA</sequence>